<dbReference type="Proteomes" id="UP000563094">
    <property type="component" value="Unassembled WGS sequence"/>
</dbReference>
<keyword evidence="4" id="KW-0812">Transmembrane</keyword>
<protein>
    <submittedName>
        <fullName evidence="12">Outer membrane cobalamin receptor</fullName>
    </submittedName>
</protein>
<feature type="chain" id="PRO_5032344328" evidence="9">
    <location>
        <begin position="22"/>
        <end position="815"/>
    </location>
</feature>
<comment type="similarity">
    <text evidence="8">Belongs to the TonB-dependent receptor family.</text>
</comment>
<evidence type="ECO:0000259" key="11">
    <source>
        <dbReference type="Pfam" id="PF07715"/>
    </source>
</evidence>
<dbReference type="EMBL" id="JACJIQ010000001">
    <property type="protein sequence ID" value="MBA9075351.1"/>
    <property type="molecule type" value="Genomic_DNA"/>
</dbReference>
<dbReference type="PANTHER" id="PTHR30069:SF57">
    <property type="entry name" value="TONB-DEPENDENT RECEPTOR"/>
    <property type="match status" value="1"/>
</dbReference>
<keyword evidence="9" id="KW-0732">Signal</keyword>
<dbReference type="GO" id="GO:0044718">
    <property type="term" value="P:siderophore transmembrane transport"/>
    <property type="evidence" value="ECO:0007669"/>
    <property type="project" value="TreeGrafter"/>
</dbReference>
<evidence type="ECO:0000313" key="13">
    <source>
        <dbReference type="Proteomes" id="UP000563094"/>
    </source>
</evidence>
<keyword evidence="13" id="KW-1185">Reference proteome</keyword>
<dbReference type="Gene3D" id="2.170.130.10">
    <property type="entry name" value="TonB-dependent receptor, plug domain"/>
    <property type="match status" value="1"/>
</dbReference>
<dbReference type="Gene3D" id="2.40.170.20">
    <property type="entry name" value="TonB-dependent receptor, beta-barrel domain"/>
    <property type="match status" value="1"/>
</dbReference>
<dbReference type="InterPro" id="IPR036942">
    <property type="entry name" value="Beta-barrel_TonB_sf"/>
</dbReference>
<evidence type="ECO:0000256" key="3">
    <source>
        <dbReference type="ARBA" id="ARBA00022452"/>
    </source>
</evidence>
<feature type="domain" description="TonB-dependent receptor-like beta-barrel" evidence="10">
    <location>
        <begin position="342"/>
        <end position="755"/>
    </location>
</feature>
<evidence type="ECO:0000313" key="12">
    <source>
        <dbReference type="EMBL" id="MBA9075351.1"/>
    </source>
</evidence>
<dbReference type="SUPFAM" id="SSF49464">
    <property type="entry name" value="Carboxypeptidase regulatory domain-like"/>
    <property type="match status" value="1"/>
</dbReference>
<organism evidence="12 13">
    <name type="scientific">Rufibacter quisquiliarum</name>
    <dbReference type="NCBI Taxonomy" id="1549639"/>
    <lineage>
        <taxon>Bacteria</taxon>
        <taxon>Pseudomonadati</taxon>
        <taxon>Bacteroidota</taxon>
        <taxon>Cytophagia</taxon>
        <taxon>Cytophagales</taxon>
        <taxon>Hymenobacteraceae</taxon>
        <taxon>Rufibacter</taxon>
    </lineage>
</organism>
<name>A0A839GNC3_9BACT</name>
<sequence>MAKFYTFFFAFFFITSVQILAQSTGRITGVVRDRNTQEPVIGATVQLEGTTVAAATDAQGRYRLENVPTGSYNLKTSFLGYEPVTRYNIPVTSGNALTLNLELAPSQNRLDEVNITFDRSIRVATLETPLSVQSLSSEEIKSNPGGNFDISRVIQTLPGVAGAGSTGAGFRNDIVIRGGGPGENVFFLDGIEIPVINHFSTQGSSGGPQGILNVSFIEDVTLSTSAFDARYDNALSSVFQFRQRDGNPDRLQGNVRLSATELAATLEGPLAPKTTFLASARRSYLQLLFKAIDLPIRPNYWDFQYKVTHQLDSKTTLTALGIGAIDEFSFAVPKESSPEKEYALRSNPLINQWNYTVGASLKRSLENGFVQVSLSRNVFENRLDRFEDAQYGDESRRVLKARSQEKENKLRVDVNKFVGSWKFSYGAIGQYVGYTNDFFSQIRQEVRDQNGAVVQPRVVLDFDTDLNFFRYGVYGQTSKSFFEDKLSLSLGVRTDMNSFTKDGNNPLETLSPRVSASYALAERWKLNASVGTYYRLPIYTVLGYKDAAGAYVNKNIDYIKSTHYVAGVEFLPTIANRLTVEGFYKRYGNYPVSVRDGVSLANQGIEFGAIGNEAVASVGKGRAYGAEFFFQQKLTRGLYGLFSYTLVRSEFTGLNNDNYIASAWDNRHLVSALLGWQFGKNWELGGKYRFAGGSPYTPFDLEASQQNYASLGTGLLDYDRLNTLRLRSFQQLDVRLDKKWNYKRTTLDLYVDIQNIFRFKGPSLPQYTFQRTADNTGFATTDGQPLQPNGSNAIPLILDEDDVTFLPSVGFVLEF</sequence>
<reference evidence="12 13" key="1">
    <citation type="submission" date="2020-08" db="EMBL/GenBank/DDBJ databases">
        <title>Genomic Encyclopedia of Type Strains, Phase IV (KMG-IV): sequencing the most valuable type-strain genomes for metagenomic binning, comparative biology and taxonomic classification.</title>
        <authorList>
            <person name="Goeker M."/>
        </authorList>
    </citation>
    <scope>NUCLEOTIDE SEQUENCE [LARGE SCALE GENOMIC DNA]</scope>
    <source>
        <strain evidence="12 13">DSM 29854</strain>
    </source>
</reference>
<accession>A0A839GNC3</accession>
<proteinExistence type="inferred from homology"/>
<keyword evidence="2" id="KW-0813">Transport</keyword>
<keyword evidence="5 8" id="KW-0798">TonB box</keyword>
<keyword evidence="12" id="KW-0675">Receptor</keyword>
<evidence type="ECO:0000256" key="4">
    <source>
        <dbReference type="ARBA" id="ARBA00022692"/>
    </source>
</evidence>
<dbReference type="GO" id="GO:0009279">
    <property type="term" value="C:cell outer membrane"/>
    <property type="evidence" value="ECO:0007669"/>
    <property type="project" value="UniProtKB-SubCell"/>
</dbReference>
<dbReference type="Gene3D" id="2.60.40.1120">
    <property type="entry name" value="Carboxypeptidase-like, regulatory domain"/>
    <property type="match status" value="1"/>
</dbReference>
<dbReference type="InterPro" id="IPR012910">
    <property type="entry name" value="Plug_dom"/>
</dbReference>
<dbReference type="AlphaFoldDB" id="A0A839GNC3"/>
<evidence type="ECO:0000256" key="5">
    <source>
        <dbReference type="ARBA" id="ARBA00023077"/>
    </source>
</evidence>
<dbReference type="SUPFAM" id="SSF56935">
    <property type="entry name" value="Porins"/>
    <property type="match status" value="1"/>
</dbReference>
<feature type="signal peptide" evidence="9">
    <location>
        <begin position="1"/>
        <end position="21"/>
    </location>
</feature>
<keyword evidence="6 8" id="KW-0472">Membrane</keyword>
<dbReference type="InterPro" id="IPR008969">
    <property type="entry name" value="CarboxyPept-like_regulatory"/>
</dbReference>
<keyword evidence="3" id="KW-1134">Transmembrane beta strand</keyword>
<evidence type="ECO:0000256" key="6">
    <source>
        <dbReference type="ARBA" id="ARBA00023136"/>
    </source>
</evidence>
<comment type="caution">
    <text evidence="12">The sequence shown here is derived from an EMBL/GenBank/DDBJ whole genome shotgun (WGS) entry which is preliminary data.</text>
</comment>
<evidence type="ECO:0000259" key="10">
    <source>
        <dbReference type="Pfam" id="PF00593"/>
    </source>
</evidence>
<evidence type="ECO:0000256" key="9">
    <source>
        <dbReference type="SAM" id="SignalP"/>
    </source>
</evidence>
<dbReference type="Pfam" id="PF00593">
    <property type="entry name" value="TonB_dep_Rec_b-barrel"/>
    <property type="match status" value="1"/>
</dbReference>
<evidence type="ECO:0000256" key="7">
    <source>
        <dbReference type="ARBA" id="ARBA00023237"/>
    </source>
</evidence>
<keyword evidence="7" id="KW-0998">Cell outer membrane</keyword>
<gene>
    <name evidence="12" type="ORF">FHS90_000048</name>
</gene>
<evidence type="ECO:0000256" key="8">
    <source>
        <dbReference type="RuleBase" id="RU003357"/>
    </source>
</evidence>
<dbReference type="InterPro" id="IPR037066">
    <property type="entry name" value="Plug_dom_sf"/>
</dbReference>
<dbReference type="PANTHER" id="PTHR30069">
    <property type="entry name" value="TONB-DEPENDENT OUTER MEMBRANE RECEPTOR"/>
    <property type="match status" value="1"/>
</dbReference>
<dbReference type="Pfam" id="PF13715">
    <property type="entry name" value="CarbopepD_reg_2"/>
    <property type="match status" value="1"/>
</dbReference>
<evidence type="ECO:0000256" key="2">
    <source>
        <dbReference type="ARBA" id="ARBA00022448"/>
    </source>
</evidence>
<dbReference type="InterPro" id="IPR000531">
    <property type="entry name" value="Beta-barrel_TonB"/>
</dbReference>
<dbReference type="InterPro" id="IPR039426">
    <property type="entry name" value="TonB-dep_rcpt-like"/>
</dbReference>
<comment type="subcellular location">
    <subcellularLocation>
        <location evidence="1">Cell outer membrane</location>
        <topology evidence="1">Multi-pass membrane protein</topology>
    </subcellularLocation>
</comment>
<feature type="domain" description="TonB-dependent receptor plug" evidence="11">
    <location>
        <begin position="126"/>
        <end position="233"/>
    </location>
</feature>
<dbReference type="GO" id="GO:0015344">
    <property type="term" value="F:siderophore uptake transmembrane transporter activity"/>
    <property type="evidence" value="ECO:0007669"/>
    <property type="project" value="TreeGrafter"/>
</dbReference>
<dbReference type="Pfam" id="PF07715">
    <property type="entry name" value="Plug"/>
    <property type="match status" value="1"/>
</dbReference>
<dbReference type="RefSeq" id="WP_182511137.1">
    <property type="nucleotide sequence ID" value="NZ_JACJIQ010000001.1"/>
</dbReference>
<evidence type="ECO:0000256" key="1">
    <source>
        <dbReference type="ARBA" id="ARBA00004571"/>
    </source>
</evidence>